<dbReference type="PANTHER" id="PTHR30193:SF44">
    <property type="entry name" value="LACTOSE TRANSPORT SYSTEM PERMEASE PROTEIN LACF"/>
    <property type="match status" value="1"/>
</dbReference>
<dbReference type="InterPro" id="IPR000515">
    <property type="entry name" value="MetI-like"/>
</dbReference>
<proteinExistence type="inferred from homology"/>
<evidence type="ECO:0000313" key="10">
    <source>
        <dbReference type="Proteomes" id="UP000250369"/>
    </source>
</evidence>
<feature type="transmembrane region" description="Helical" evidence="7">
    <location>
        <begin position="76"/>
        <end position="100"/>
    </location>
</feature>
<feature type="transmembrane region" description="Helical" evidence="7">
    <location>
        <begin position="266"/>
        <end position="291"/>
    </location>
</feature>
<comment type="caution">
    <text evidence="9">The sequence shown here is derived from an EMBL/GenBank/DDBJ whole genome shotgun (WGS) entry which is preliminary data.</text>
</comment>
<keyword evidence="6 7" id="KW-0472">Membrane</keyword>
<feature type="transmembrane region" description="Helical" evidence="7">
    <location>
        <begin position="213"/>
        <end position="234"/>
    </location>
</feature>
<dbReference type="PANTHER" id="PTHR30193">
    <property type="entry name" value="ABC TRANSPORTER PERMEASE PROTEIN"/>
    <property type="match status" value="1"/>
</dbReference>
<evidence type="ECO:0000256" key="4">
    <source>
        <dbReference type="ARBA" id="ARBA00022692"/>
    </source>
</evidence>
<keyword evidence="2 7" id="KW-0813">Transport</keyword>
<evidence type="ECO:0000256" key="5">
    <source>
        <dbReference type="ARBA" id="ARBA00022989"/>
    </source>
</evidence>
<dbReference type="RefSeq" id="WP_113034971.1">
    <property type="nucleotide sequence ID" value="NZ_QMFB01000026.1"/>
</dbReference>
<dbReference type="InterPro" id="IPR051393">
    <property type="entry name" value="ABC_transporter_permease"/>
</dbReference>
<name>A0A329M3P2_9BACL</name>
<dbReference type="GO" id="GO:0055085">
    <property type="term" value="P:transmembrane transport"/>
    <property type="evidence" value="ECO:0007669"/>
    <property type="project" value="InterPro"/>
</dbReference>
<protein>
    <submittedName>
        <fullName evidence="9">Sugar ABC transporter permease</fullName>
    </submittedName>
</protein>
<gene>
    <name evidence="9" type="ORF">DQG23_31325</name>
</gene>
<keyword evidence="5 7" id="KW-1133">Transmembrane helix</keyword>
<evidence type="ECO:0000256" key="1">
    <source>
        <dbReference type="ARBA" id="ARBA00004651"/>
    </source>
</evidence>
<dbReference type="SUPFAM" id="SSF161098">
    <property type="entry name" value="MetI-like"/>
    <property type="match status" value="1"/>
</dbReference>
<dbReference type="InterPro" id="IPR035906">
    <property type="entry name" value="MetI-like_sf"/>
</dbReference>
<evidence type="ECO:0000259" key="8">
    <source>
        <dbReference type="PROSITE" id="PS50928"/>
    </source>
</evidence>
<evidence type="ECO:0000256" key="7">
    <source>
        <dbReference type="RuleBase" id="RU363032"/>
    </source>
</evidence>
<dbReference type="Gene3D" id="1.10.3720.10">
    <property type="entry name" value="MetI-like"/>
    <property type="match status" value="1"/>
</dbReference>
<dbReference type="EMBL" id="QMFB01000026">
    <property type="protein sequence ID" value="RAV14388.1"/>
    <property type="molecule type" value="Genomic_DNA"/>
</dbReference>
<feature type="transmembrane region" description="Helical" evidence="7">
    <location>
        <begin position="173"/>
        <end position="192"/>
    </location>
</feature>
<dbReference type="PROSITE" id="PS50928">
    <property type="entry name" value="ABC_TM1"/>
    <property type="match status" value="1"/>
</dbReference>
<keyword evidence="10" id="KW-1185">Reference proteome</keyword>
<evidence type="ECO:0000256" key="2">
    <source>
        <dbReference type="ARBA" id="ARBA00022448"/>
    </source>
</evidence>
<feature type="transmembrane region" description="Helical" evidence="7">
    <location>
        <begin position="12"/>
        <end position="30"/>
    </location>
</feature>
<accession>A0A329M3P2</accession>
<evidence type="ECO:0000313" key="9">
    <source>
        <dbReference type="EMBL" id="RAV14388.1"/>
    </source>
</evidence>
<comment type="similarity">
    <text evidence="7">Belongs to the binding-protein-dependent transport system permease family.</text>
</comment>
<feature type="domain" description="ABC transmembrane type-1" evidence="8">
    <location>
        <begin position="72"/>
        <end position="287"/>
    </location>
</feature>
<comment type="subcellular location">
    <subcellularLocation>
        <location evidence="1 7">Cell membrane</location>
        <topology evidence="1 7">Multi-pass membrane protein</topology>
    </subcellularLocation>
</comment>
<feature type="transmembrane region" description="Helical" evidence="7">
    <location>
        <begin position="112"/>
        <end position="132"/>
    </location>
</feature>
<reference evidence="9 10" key="1">
    <citation type="journal article" date="2009" name="Int. J. Syst. Evol. Microbiol.">
        <title>Paenibacillus contaminans sp. nov., isolated from a contaminated laboratory plate.</title>
        <authorList>
            <person name="Chou J.H."/>
            <person name="Lee J.H."/>
            <person name="Lin M.C."/>
            <person name="Chang P.S."/>
            <person name="Arun A.B."/>
            <person name="Young C.C."/>
            <person name="Chen W.M."/>
        </authorList>
    </citation>
    <scope>NUCLEOTIDE SEQUENCE [LARGE SCALE GENOMIC DNA]</scope>
    <source>
        <strain evidence="9 10">CKOBP-6</strain>
    </source>
</reference>
<dbReference type="Pfam" id="PF00528">
    <property type="entry name" value="BPD_transp_1"/>
    <property type="match status" value="1"/>
</dbReference>
<sequence>METKRRRLRELPLHLMLLPSVIILIVYSYIPMAGVVIAFQKFIPAKGIFHSEWNGLDNFRYVLLMPNVTQVLWNTFWIAVLKIIANQIVPITISILLNEIAGKFVKRGIQTLIYLPHFLSWVILGGILIDILSPSQGIVNQMLGTFGVKPIFFLGDNDWFRTVLVTSDVWKEFGFSTIVYLAALTSINPSLYEAALVDGANRWKQTWHITLPGMRPIIVLLMTLSLGSVLNAGFDQIYNLLSPVVYETGDVLDTLIYRLGLVEFKFGVATAVGLLKSAVSLVLISISYFLAYRLANYRIF</sequence>
<dbReference type="CDD" id="cd06261">
    <property type="entry name" value="TM_PBP2"/>
    <property type="match status" value="1"/>
</dbReference>
<keyword evidence="4 7" id="KW-0812">Transmembrane</keyword>
<dbReference type="OrthoDB" id="9785836at2"/>
<evidence type="ECO:0000256" key="3">
    <source>
        <dbReference type="ARBA" id="ARBA00022475"/>
    </source>
</evidence>
<keyword evidence="3" id="KW-1003">Cell membrane</keyword>
<evidence type="ECO:0000256" key="6">
    <source>
        <dbReference type="ARBA" id="ARBA00023136"/>
    </source>
</evidence>
<organism evidence="9 10">
    <name type="scientific">Paenibacillus contaminans</name>
    <dbReference type="NCBI Taxonomy" id="450362"/>
    <lineage>
        <taxon>Bacteria</taxon>
        <taxon>Bacillati</taxon>
        <taxon>Bacillota</taxon>
        <taxon>Bacilli</taxon>
        <taxon>Bacillales</taxon>
        <taxon>Paenibacillaceae</taxon>
        <taxon>Paenibacillus</taxon>
    </lineage>
</organism>
<dbReference type="AlphaFoldDB" id="A0A329M3P2"/>
<dbReference type="Proteomes" id="UP000250369">
    <property type="component" value="Unassembled WGS sequence"/>
</dbReference>
<dbReference type="GO" id="GO:0005886">
    <property type="term" value="C:plasma membrane"/>
    <property type="evidence" value="ECO:0007669"/>
    <property type="project" value="UniProtKB-SubCell"/>
</dbReference>